<dbReference type="InterPro" id="IPR045087">
    <property type="entry name" value="Cu-oxidase_fam"/>
</dbReference>
<dbReference type="InterPro" id="IPR011707">
    <property type="entry name" value="Cu-oxidase-like_N"/>
</dbReference>
<evidence type="ECO:0000259" key="8">
    <source>
        <dbReference type="Pfam" id="PF07731"/>
    </source>
</evidence>
<dbReference type="CDD" id="cd13851">
    <property type="entry name" value="CuRO_1_Fet3p"/>
    <property type="match status" value="1"/>
</dbReference>
<proteinExistence type="inferred from homology"/>
<feature type="signal peptide" evidence="6">
    <location>
        <begin position="1"/>
        <end position="17"/>
    </location>
</feature>
<evidence type="ECO:0000313" key="10">
    <source>
        <dbReference type="EMBL" id="PMD42013.1"/>
    </source>
</evidence>
<dbReference type="AlphaFoldDB" id="A0A2J6RU71"/>
<dbReference type="STRING" id="1149755.A0A2J6RU71"/>
<feature type="domain" description="Plastocyanin-like" evidence="7">
    <location>
        <begin position="151"/>
        <end position="300"/>
    </location>
</feature>
<keyword evidence="11" id="KW-1185">Reference proteome</keyword>
<dbReference type="GO" id="GO:0010106">
    <property type="term" value="P:cellular response to iron ion starvation"/>
    <property type="evidence" value="ECO:0007669"/>
    <property type="project" value="TreeGrafter"/>
</dbReference>
<dbReference type="InterPro" id="IPR033138">
    <property type="entry name" value="Cu_oxidase_CS"/>
</dbReference>
<dbReference type="GO" id="GO:0033573">
    <property type="term" value="C:high-affinity iron permease complex"/>
    <property type="evidence" value="ECO:0007669"/>
    <property type="project" value="TreeGrafter"/>
</dbReference>
<evidence type="ECO:0000256" key="3">
    <source>
        <dbReference type="ARBA" id="ARBA00022729"/>
    </source>
</evidence>
<dbReference type="GO" id="GO:0004322">
    <property type="term" value="F:ferroxidase activity"/>
    <property type="evidence" value="ECO:0007669"/>
    <property type="project" value="TreeGrafter"/>
</dbReference>
<keyword evidence="3 6" id="KW-0732">Signal</keyword>
<feature type="domain" description="Plastocyanin-like" evidence="8">
    <location>
        <begin position="362"/>
        <end position="496"/>
    </location>
</feature>
<dbReference type="Pfam" id="PF00394">
    <property type="entry name" value="Cu-oxidase"/>
    <property type="match status" value="1"/>
</dbReference>
<accession>A0A2J6RU71</accession>
<dbReference type="InterPro" id="IPR011706">
    <property type="entry name" value="Cu-oxidase_C"/>
</dbReference>
<reference evidence="10 11" key="1">
    <citation type="submission" date="2016-04" db="EMBL/GenBank/DDBJ databases">
        <title>A degradative enzymes factory behind the ericoid mycorrhizal symbiosis.</title>
        <authorList>
            <consortium name="DOE Joint Genome Institute"/>
            <person name="Martino E."/>
            <person name="Morin E."/>
            <person name="Grelet G."/>
            <person name="Kuo A."/>
            <person name="Kohler A."/>
            <person name="Daghino S."/>
            <person name="Barry K."/>
            <person name="Choi C."/>
            <person name="Cichocki N."/>
            <person name="Clum A."/>
            <person name="Copeland A."/>
            <person name="Hainaut M."/>
            <person name="Haridas S."/>
            <person name="Labutti K."/>
            <person name="Lindquist E."/>
            <person name="Lipzen A."/>
            <person name="Khouja H.-R."/>
            <person name="Murat C."/>
            <person name="Ohm R."/>
            <person name="Olson A."/>
            <person name="Spatafora J."/>
            <person name="Veneault-Fourrey C."/>
            <person name="Henrissat B."/>
            <person name="Grigoriev I."/>
            <person name="Martin F."/>
            <person name="Perotto S."/>
        </authorList>
    </citation>
    <scope>NUCLEOTIDE SEQUENCE [LARGE SCALE GENOMIC DNA]</scope>
    <source>
        <strain evidence="10 11">F</strain>
    </source>
</reference>
<dbReference type="InterPro" id="IPR008972">
    <property type="entry name" value="Cupredoxin"/>
</dbReference>
<dbReference type="Pfam" id="PF07731">
    <property type="entry name" value="Cu-oxidase_2"/>
    <property type="match status" value="1"/>
</dbReference>
<dbReference type="Pfam" id="PF07732">
    <property type="entry name" value="Cu-oxidase_3"/>
    <property type="match status" value="1"/>
</dbReference>
<dbReference type="FunFam" id="2.60.40.420:FF:000071">
    <property type="entry name" value="Conidial pigment biosynthesis oxidase Abr1/brown 1"/>
    <property type="match status" value="1"/>
</dbReference>
<evidence type="ECO:0000256" key="6">
    <source>
        <dbReference type="SAM" id="SignalP"/>
    </source>
</evidence>
<dbReference type="GO" id="GO:0033215">
    <property type="term" value="P:reductive iron assimilation"/>
    <property type="evidence" value="ECO:0007669"/>
    <property type="project" value="TreeGrafter"/>
</dbReference>
<keyword evidence="2" id="KW-0479">Metal-binding</keyword>
<dbReference type="InterPro" id="IPR001117">
    <property type="entry name" value="Cu-oxidase_2nd"/>
</dbReference>
<feature type="domain" description="Plastocyanin-like" evidence="9">
    <location>
        <begin position="30"/>
        <end position="141"/>
    </location>
</feature>
<dbReference type="PROSITE" id="PS00079">
    <property type="entry name" value="MULTICOPPER_OXIDASE1"/>
    <property type="match status" value="2"/>
</dbReference>
<protein>
    <submittedName>
        <fullName evidence="10">Ferroxidase</fullName>
    </submittedName>
</protein>
<dbReference type="EMBL" id="KZ613943">
    <property type="protein sequence ID" value="PMD42013.1"/>
    <property type="molecule type" value="Genomic_DNA"/>
</dbReference>
<keyword evidence="4" id="KW-0560">Oxidoreductase</keyword>
<dbReference type="Proteomes" id="UP000235786">
    <property type="component" value="Unassembled WGS sequence"/>
</dbReference>
<evidence type="ECO:0000313" key="11">
    <source>
        <dbReference type="Proteomes" id="UP000235786"/>
    </source>
</evidence>
<dbReference type="Gene3D" id="2.60.40.420">
    <property type="entry name" value="Cupredoxins - blue copper proteins"/>
    <property type="match status" value="3"/>
</dbReference>
<feature type="chain" id="PRO_5014342272" evidence="6">
    <location>
        <begin position="18"/>
        <end position="589"/>
    </location>
</feature>
<dbReference type="SUPFAM" id="SSF49503">
    <property type="entry name" value="Cupredoxins"/>
    <property type="match status" value="3"/>
</dbReference>
<organism evidence="10 11">
    <name type="scientific">Hyaloscypha variabilis (strain UAMH 11265 / GT02V1 / F)</name>
    <name type="common">Meliniomyces variabilis</name>
    <dbReference type="NCBI Taxonomy" id="1149755"/>
    <lineage>
        <taxon>Eukaryota</taxon>
        <taxon>Fungi</taxon>
        <taxon>Dikarya</taxon>
        <taxon>Ascomycota</taxon>
        <taxon>Pezizomycotina</taxon>
        <taxon>Leotiomycetes</taxon>
        <taxon>Helotiales</taxon>
        <taxon>Hyaloscyphaceae</taxon>
        <taxon>Hyaloscypha</taxon>
        <taxon>Hyaloscypha variabilis</taxon>
    </lineage>
</organism>
<gene>
    <name evidence="10" type="ORF">L207DRAFT_580692</name>
</gene>
<dbReference type="CDD" id="cd13877">
    <property type="entry name" value="CuRO_2_Fet3p_like"/>
    <property type="match status" value="1"/>
</dbReference>
<evidence type="ECO:0000256" key="1">
    <source>
        <dbReference type="ARBA" id="ARBA00010609"/>
    </source>
</evidence>
<evidence type="ECO:0000256" key="4">
    <source>
        <dbReference type="ARBA" id="ARBA00023002"/>
    </source>
</evidence>
<sequence length="589" mass="64150">MFRPALLLFLSAPASLAATLSFDWSIGFVTAAPDGFSRQVIGINGQWPCPVIDGTVGDTVTINITNNLGTESTGLHFHGINQNGSPIMDGPSGVTQCPVPPGASFTYTFQLNNPGTFWYHSHNDGQYPDGLRGPLIVHDPNDPYASQYDEEIILTTSDWYHNSITSLIPEVLNTSNTDFVPPIPDSLLLNDTSAPANLSFEAGKNYLVRIISMAAFASTFIAFDPSHTMKIIEVDGSYTEPFEASQIRVAPAQRYTVILSALSSTNANFPFLAALDINRDFTDVAQSVFPHNITGYIVYSESNPAPAPLEIGEWQPADDVTFQSLQGQSLLEEPDTNIVLNFTFGIDSAGVPRSLFNNNTYVTQKVPSLFTAFTAGEYNTNPIVYGDVNPFVVPSAAVVQIVLNNLDAAIHPFHLHGHQFQVLSRPPSNTGVFPDLSSISGGFLGNPMQRDTIAVNAKSYVVLRFKADNPGVWLFHCHIEWHVVMGLIATIIEAPEELRGLSIPEDHQAVCRSQNIPLAGNAAGNTQNFLDLSGAFEKPPVPDRGPVFDPGCASVGSCDETRKRGVKRRRREMFAGELDAERTTIQEHR</sequence>
<dbReference type="PROSITE" id="PS00080">
    <property type="entry name" value="MULTICOPPER_OXIDASE2"/>
    <property type="match status" value="1"/>
</dbReference>
<dbReference type="PANTHER" id="PTHR11709:SF361">
    <property type="entry name" value="IRON TRANSPORT MULTICOPPER OXIDASE FET3"/>
    <property type="match status" value="1"/>
</dbReference>
<comment type="similarity">
    <text evidence="1">Belongs to the multicopper oxidase family.</text>
</comment>
<dbReference type="OrthoDB" id="2121828at2759"/>
<name>A0A2J6RU71_HYAVF</name>
<evidence type="ECO:0000259" key="7">
    <source>
        <dbReference type="Pfam" id="PF00394"/>
    </source>
</evidence>
<evidence type="ECO:0000256" key="5">
    <source>
        <dbReference type="ARBA" id="ARBA00023008"/>
    </source>
</evidence>
<evidence type="ECO:0000259" key="9">
    <source>
        <dbReference type="Pfam" id="PF07732"/>
    </source>
</evidence>
<dbReference type="InterPro" id="IPR044130">
    <property type="entry name" value="CuRO_2_Fet3-like"/>
</dbReference>
<dbReference type="PANTHER" id="PTHR11709">
    <property type="entry name" value="MULTI-COPPER OXIDASE"/>
    <property type="match status" value="1"/>
</dbReference>
<keyword evidence="5" id="KW-0186">Copper</keyword>
<dbReference type="InterPro" id="IPR002355">
    <property type="entry name" value="Cu_oxidase_Cu_BS"/>
</dbReference>
<evidence type="ECO:0000256" key="2">
    <source>
        <dbReference type="ARBA" id="ARBA00022723"/>
    </source>
</evidence>
<dbReference type="GO" id="GO:0005507">
    <property type="term" value="F:copper ion binding"/>
    <property type="evidence" value="ECO:0007669"/>
    <property type="project" value="InterPro"/>
</dbReference>